<proteinExistence type="predicted"/>
<reference evidence="1" key="1">
    <citation type="submission" date="2020-10" db="EMBL/GenBank/DDBJ databases">
        <authorList>
            <person name="Gilroy R."/>
        </authorList>
    </citation>
    <scope>NUCLEOTIDE SEQUENCE</scope>
    <source>
        <strain evidence="1">ChiBcec2-4451</strain>
    </source>
</reference>
<dbReference type="PANTHER" id="PTHR34071">
    <property type="entry name" value="5-NITROIMIDAZOLE ANTIBIOTICS RESISTANCE PROTEIN, NIMA-FAMILY-RELATED PROTEIN-RELATED"/>
    <property type="match status" value="1"/>
</dbReference>
<sequence>MFREMRLKRQQMAPEEAAEVLKKGTSGVLALAGDEGYPYAVPLSYVYDEQEGTIIFHSAKSGHKIDAVRRDGKASFCVVGQDQVVPAVYTTYYRSVTVFGKMRILETDEEKRAAIEKLAVKYAPDDSEENRNQAIRREWKGLCVLEMRVEHMTGKKASELL</sequence>
<dbReference type="PANTHER" id="PTHR34071:SF2">
    <property type="entry name" value="FLAVIN-NUCLEOTIDE-BINDING PROTEIN"/>
    <property type="match status" value="1"/>
</dbReference>
<dbReference type="InterPro" id="IPR024747">
    <property type="entry name" value="Pyridox_Oxase-rel"/>
</dbReference>
<protein>
    <submittedName>
        <fullName evidence="1">Pyridoxamine 5'-phosphate oxidase family protein</fullName>
    </submittedName>
</protein>
<dbReference type="InterPro" id="IPR012349">
    <property type="entry name" value="Split_barrel_FMN-bd"/>
</dbReference>
<dbReference type="AlphaFoldDB" id="A0A9D1T632"/>
<dbReference type="SUPFAM" id="SSF50475">
    <property type="entry name" value="FMN-binding split barrel"/>
    <property type="match status" value="1"/>
</dbReference>
<accession>A0A9D1T632</accession>
<evidence type="ECO:0000313" key="2">
    <source>
        <dbReference type="Proteomes" id="UP000886723"/>
    </source>
</evidence>
<dbReference type="EMBL" id="DVON01000185">
    <property type="protein sequence ID" value="HIV13225.1"/>
    <property type="molecule type" value="Genomic_DNA"/>
</dbReference>
<reference evidence="1" key="2">
    <citation type="journal article" date="2021" name="PeerJ">
        <title>Extensive microbial diversity within the chicken gut microbiome revealed by metagenomics and culture.</title>
        <authorList>
            <person name="Gilroy R."/>
            <person name="Ravi A."/>
            <person name="Getino M."/>
            <person name="Pursley I."/>
            <person name="Horton D.L."/>
            <person name="Alikhan N.F."/>
            <person name="Baker D."/>
            <person name="Gharbi K."/>
            <person name="Hall N."/>
            <person name="Watson M."/>
            <person name="Adriaenssens E.M."/>
            <person name="Foster-Nyarko E."/>
            <person name="Jarju S."/>
            <person name="Secka A."/>
            <person name="Antonio M."/>
            <person name="Oren A."/>
            <person name="Chaudhuri R.R."/>
            <person name="La Ragione R."/>
            <person name="Hildebrand F."/>
            <person name="Pallen M.J."/>
        </authorList>
    </citation>
    <scope>NUCLEOTIDE SEQUENCE</scope>
    <source>
        <strain evidence="1">ChiBcec2-4451</strain>
    </source>
</reference>
<name>A0A9D1T632_9FIRM</name>
<gene>
    <name evidence="1" type="ORF">IAA63_08830</name>
</gene>
<dbReference type="Gene3D" id="2.30.110.10">
    <property type="entry name" value="Electron Transport, Fmn-binding Protein, Chain A"/>
    <property type="match status" value="1"/>
</dbReference>
<organism evidence="1 2">
    <name type="scientific">Candidatus Pullilachnospira stercoravium</name>
    <dbReference type="NCBI Taxonomy" id="2840913"/>
    <lineage>
        <taxon>Bacteria</taxon>
        <taxon>Bacillati</taxon>
        <taxon>Bacillota</taxon>
        <taxon>Clostridia</taxon>
        <taxon>Lachnospirales</taxon>
        <taxon>Lachnospiraceae</taxon>
        <taxon>Lachnospiraceae incertae sedis</taxon>
        <taxon>Candidatus Pullilachnospira</taxon>
    </lineage>
</organism>
<evidence type="ECO:0000313" key="1">
    <source>
        <dbReference type="EMBL" id="HIV13225.1"/>
    </source>
</evidence>
<dbReference type="Pfam" id="PF12900">
    <property type="entry name" value="Pyridox_ox_2"/>
    <property type="match status" value="1"/>
</dbReference>
<dbReference type="Proteomes" id="UP000886723">
    <property type="component" value="Unassembled WGS sequence"/>
</dbReference>
<comment type="caution">
    <text evidence="1">The sequence shown here is derived from an EMBL/GenBank/DDBJ whole genome shotgun (WGS) entry which is preliminary data.</text>
</comment>